<name>I0V8N3_9PSEU</name>
<dbReference type="OrthoDB" id="9179578at2"/>
<organism evidence="1 2">
    <name type="scientific">Saccharomonospora xinjiangensis XJ-54</name>
    <dbReference type="NCBI Taxonomy" id="882086"/>
    <lineage>
        <taxon>Bacteria</taxon>
        <taxon>Bacillati</taxon>
        <taxon>Actinomycetota</taxon>
        <taxon>Actinomycetes</taxon>
        <taxon>Pseudonocardiales</taxon>
        <taxon>Pseudonocardiaceae</taxon>
        <taxon>Saccharomonospora</taxon>
    </lineage>
</organism>
<accession>I0V8N3</accession>
<dbReference type="Proteomes" id="UP000004691">
    <property type="component" value="Unassembled WGS sequence"/>
</dbReference>
<dbReference type="AlphaFoldDB" id="I0V8N3"/>
<dbReference type="STRING" id="882086.SacxiDRAFT_4305"/>
<dbReference type="RefSeq" id="WP_006240719.1">
    <property type="nucleotide sequence ID" value="NZ_JH636049.1"/>
</dbReference>
<reference evidence="1 2" key="1">
    <citation type="submission" date="2012-01" db="EMBL/GenBank/DDBJ databases">
        <title>Improved High-Quality Draft sequence of Saccharomonospora xinjiangensis XJ-54.</title>
        <authorList>
            <consortium name="US DOE Joint Genome Institute"/>
            <person name="Lucas S."/>
            <person name="Han J."/>
            <person name="Lapidus A."/>
            <person name="Cheng J.-F."/>
            <person name="Goodwin L."/>
            <person name="Pitluck S."/>
            <person name="Peters L."/>
            <person name="Mikhailova N."/>
            <person name="Teshima H."/>
            <person name="Detter J.C."/>
            <person name="Han C."/>
            <person name="Tapia R."/>
            <person name="Land M."/>
            <person name="Hauser L."/>
            <person name="Kyrpides N."/>
            <person name="Ivanova N."/>
            <person name="Pagani I."/>
            <person name="Brambilla E.-M."/>
            <person name="Klenk H.-P."/>
            <person name="Woyke T."/>
        </authorList>
    </citation>
    <scope>NUCLEOTIDE SEQUENCE [LARGE SCALE GENOMIC DNA]</scope>
    <source>
        <strain evidence="1 2">XJ-54</strain>
    </source>
</reference>
<evidence type="ECO:0000313" key="1">
    <source>
        <dbReference type="EMBL" id="EID56486.1"/>
    </source>
</evidence>
<proteinExistence type="predicted"/>
<keyword evidence="2" id="KW-1185">Reference proteome</keyword>
<dbReference type="HOGENOM" id="CLU_816089_0_0_11"/>
<dbReference type="EMBL" id="JH636049">
    <property type="protein sequence ID" value="EID56486.1"/>
    <property type="molecule type" value="Genomic_DNA"/>
</dbReference>
<gene>
    <name evidence="1" type="ORF">SacxiDRAFT_4305</name>
</gene>
<evidence type="ECO:0000313" key="2">
    <source>
        <dbReference type="Proteomes" id="UP000004691"/>
    </source>
</evidence>
<sequence>MADTYSPMRELNQLKEFYDTQDDPFAVGFEMPGYGENCYTDPEPELAERLVYFAHANSSGSLYGIWRKDDRDDLATLPVVAAGDEGGLHLVARDFLAFLQLLASLPIDAEPYLGWDFLDVNDGHDPVDNTPYLTWLARTFDLAPVAEWEDLVNAAQEELGREWAAWIHPIVPDAVWSPVHELNQLATLDDSCAGDLATGFCLNRDYGDAGKATNPDLTADLVPFATNHDTATVFALWCRDGGAASADAPVVALGTEEGAHVIARDLREFLEVIAGLTRTGIRCDHTGVVLCDGEPARNHGAFVAWLERAHGLRPATDPATVIATAHTELGAPFATGRLRH</sequence>
<protein>
    <submittedName>
        <fullName evidence="1">Uncharacterized protein</fullName>
    </submittedName>
</protein>